<dbReference type="SUPFAM" id="SSF54236">
    <property type="entry name" value="Ubiquitin-like"/>
    <property type="match status" value="1"/>
</dbReference>
<dbReference type="Gene3D" id="3.10.20.90">
    <property type="entry name" value="Phosphatidylinositol 3-kinase Catalytic Subunit, Chain A, domain 1"/>
    <property type="match status" value="1"/>
</dbReference>
<dbReference type="Proteomes" id="UP000242474">
    <property type="component" value="Unassembled WGS sequence"/>
</dbReference>
<protein>
    <recommendedName>
        <fullName evidence="1">Ras-associating domain-containing protein</fullName>
    </recommendedName>
</protein>
<feature type="domain" description="Ras-associating" evidence="1">
    <location>
        <begin position="1"/>
        <end position="61"/>
    </location>
</feature>
<proteinExistence type="predicted"/>
<dbReference type="AlphaFoldDB" id="A0A2G5BDD2"/>
<dbReference type="InterPro" id="IPR000159">
    <property type="entry name" value="RA_dom"/>
</dbReference>
<keyword evidence="3" id="KW-1185">Reference proteome</keyword>
<sequence>MIINDMKRSGIIDAEKSNWALFELVDHFGVERPLNHFENLMCVVESWEPRSNNYIIAKGFSQQAALTLLGGVHPGEHAIQGMLYYRIKKNKWQKG</sequence>
<accession>A0A2G5BDD2</accession>
<name>A0A2G5BDD2_COERN</name>
<dbReference type="OrthoDB" id="43122at2759"/>
<dbReference type="GO" id="GO:0007165">
    <property type="term" value="P:signal transduction"/>
    <property type="evidence" value="ECO:0007669"/>
    <property type="project" value="InterPro"/>
</dbReference>
<dbReference type="PROSITE" id="PS50200">
    <property type="entry name" value="RA"/>
    <property type="match status" value="1"/>
</dbReference>
<dbReference type="EMBL" id="KZ303496">
    <property type="protein sequence ID" value="PIA17013.1"/>
    <property type="molecule type" value="Genomic_DNA"/>
</dbReference>
<evidence type="ECO:0000313" key="2">
    <source>
        <dbReference type="EMBL" id="PIA17013.1"/>
    </source>
</evidence>
<evidence type="ECO:0000259" key="1">
    <source>
        <dbReference type="PROSITE" id="PS50200"/>
    </source>
</evidence>
<reference evidence="2 3" key="1">
    <citation type="journal article" date="2015" name="Genome Biol. Evol.">
        <title>Phylogenomic analyses indicate that early fungi evolved digesting cell walls of algal ancestors of land plants.</title>
        <authorList>
            <person name="Chang Y."/>
            <person name="Wang S."/>
            <person name="Sekimoto S."/>
            <person name="Aerts A.L."/>
            <person name="Choi C."/>
            <person name="Clum A."/>
            <person name="LaButti K.M."/>
            <person name="Lindquist E.A."/>
            <person name="Yee Ngan C."/>
            <person name="Ohm R.A."/>
            <person name="Salamov A.A."/>
            <person name="Grigoriev I.V."/>
            <person name="Spatafora J.W."/>
            <person name="Berbee M.L."/>
        </authorList>
    </citation>
    <scope>NUCLEOTIDE SEQUENCE [LARGE SCALE GENOMIC DNA]</scope>
    <source>
        <strain evidence="2 3">NRRL 1564</strain>
    </source>
</reference>
<feature type="non-terminal residue" evidence="2">
    <location>
        <position position="95"/>
    </location>
</feature>
<gene>
    <name evidence="2" type="ORF">COEREDRAFT_80736</name>
</gene>
<dbReference type="InterPro" id="IPR029071">
    <property type="entry name" value="Ubiquitin-like_domsf"/>
</dbReference>
<evidence type="ECO:0000313" key="3">
    <source>
        <dbReference type="Proteomes" id="UP000242474"/>
    </source>
</evidence>
<organism evidence="2 3">
    <name type="scientific">Coemansia reversa (strain ATCC 12441 / NRRL 1564)</name>
    <dbReference type="NCBI Taxonomy" id="763665"/>
    <lineage>
        <taxon>Eukaryota</taxon>
        <taxon>Fungi</taxon>
        <taxon>Fungi incertae sedis</taxon>
        <taxon>Zoopagomycota</taxon>
        <taxon>Kickxellomycotina</taxon>
        <taxon>Kickxellomycetes</taxon>
        <taxon>Kickxellales</taxon>
        <taxon>Kickxellaceae</taxon>
        <taxon>Coemansia</taxon>
    </lineage>
</organism>
<dbReference type="STRING" id="763665.A0A2G5BDD2"/>